<dbReference type="Pfam" id="PF13416">
    <property type="entry name" value="SBP_bac_8"/>
    <property type="match status" value="1"/>
</dbReference>
<dbReference type="PANTHER" id="PTHR43649">
    <property type="entry name" value="ARABINOSE-BINDING PROTEIN-RELATED"/>
    <property type="match status" value="1"/>
</dbReference>
<protein>
    <submittedName>
        <fullName evidence="1">Maltose-binding periplasmic proteins/domains</fullName>
    </submittedName>
</protein>
<dbReference type="AlphaFoldDB" id="A0A449BBJ0"/>
<dbReference type="RefSeq" id="WP_052589801.1">
    <property type="nucleotide sequence ID" value="NZ_LR215048.1"/>
</dbReference>
<dbReference type="InterPro" id="IPR006059">
    <property type="entry name" value="SBP"/>
</dbReference>
<reference evidence="1 2" key="1">
    <citation type="submission" date="2019-01" db="EMBL/GenBank/DDBJ databases">
        <authorList>
            <consortium name="Pathogen Informatics"/>
        </authorList>
    </citation>
    <scope>NUCLEOTIDE SEQUENCE [LARGE SCALE GENOMIC DNA]</scope>
    <source>
        <strain evidence="1 2">NCTC10138</strain>
    </source>
</reference>
<name>A0A449BBJ0_HAPAX</name>
<dbReference type="Proteomes" id="UP000289841">
    <property type="component" value="Chromosome"/>
</dbReference>
<dbReference type="PANTHER" id="PTHR43649:SF27">
    <property type="entry name" value="EXTRACELLULAR SOLUTE-BINDING PROTEIN FAMILY 1"/>
    <property type="match status" value="1"/>
</dbReference>
<gene>
    <name evidence="1" type="ORF">NCTC10138_00152</name>
</gene>
<sequence>MKIKTSKKIIISSILVLLTFLFVIAGTRNKSDSNYIPIKYESSLFDVSSETDGSYKKFINSRSKVFPNIRQSVDLNNYEYQNGLFDDDIPYVDNFIDENKITKTGVYVPETGDISFLIDVESEGFYNMNIDYFNIEGRGASITRGIKINDSYQYLEAENISFLRFWKDEHNVSDNRQKGVNDLRPKQIEINLWENTDVYDHMGYYNEPYYFWFEKGVNKITFVSHREPIVIGELSIYQSNKIKTYDEYIKENEQKGIIKNDTEFSYIREAEEAYLKSSPSLNPTAEYSTYKYSPYERQVTRYNAIGGVNWRIPGDEISWQVEVPEEGMYLLTFKVMQNFSRGQSVSRTLRINGEIPFTEAKNIEFKYGTDLQNITVGNNDDLYLYMKKGVNIISLKSTIGIYGETVQQVNQDIKDLRAIYREVVMRTGLNPDPVQDYMLVRNIKNLNERLNVLRDSFKQSKEEIVKISNGRNSLVSAFDRMIYQTDKFLLDEKNIQNGLREFEQNISNLGSWVINVSEQPLTIDSLTVHGAKYKLPRVTTNFFERFWHETVLFFESFKNTGDFGSSLEVDGPTIEVWIGTGRDQATIIRQLIDESFVSQKNVNVKLKMVNMSVLLSATLSGNGPDVAIGVDQKLPVNWGIRNAIKDLTKFEDFNEVKSWFSNSSITPLEYENSVYGLPDTEDFLVTFYRNDILSEIGINSIPKTWDEIIDISPNLQKQYFDFYIPIVQGALSPVLHSMIVQQGGSLYVNGGAESGLLDPNSMKAFLNFTRFFTDYGFVLEANFLNRFRSGEMPIGISSYSTYNSLAVFAPEIQGQWDYGLFPGTIDEDGKINNQTTSSVTASIILEHTKEEQASWEFLKWWLSEDTQVSYARGMEAVLGAAARYPTANLNAFSKLPWPAKDYLLLKQQRENAVGIPTVPGDYIVGRYIDNAFRQVLNDDIIPQDSIYQYHLKINEELRRKRKELGLS</sequence>
<evidence type="ECO:0000313" key="2">
    <source>
        <dbReference type="Proteomes" id="UP000289841"/>
    </source>
</evidence>
<dbReference type="Gene3D" id="2.60.120.260">
    <property type="entry name" value="Galactose-binding domain-like"/>
    <property type="match status" value="1"/>
</dbReference>
<dbReference type="Gene3D" id="3.40.190.10">
    <property type="entry name" value="Periplasmic binding protein-like II"/>
    <property type="match status" value="1"/>
</dbReference>
<organism evidence="1 2">
    <name type="scientific">Haploplasma axanthum</name>
    <name type="common">Acholeplasma axanthum</name>
    <dbReference type="NCBI Taxonomy" id="29552"/>
    <lineage>
        <taxon>Bacteria</taxon>
        <taxon>Bacillati</taxon>
        <taxon>Mycoplasmatota</taxon>
        <taxon>Mollicutes</taxon>
        <taxon>Acholeplasmatales</taxon>
        <taxon>Acholeplasmataceae</taxon>
        <taxon>Haploplasma</taxon>
    </lineage>
</organism>
<dbReference type="InterPro" id="IPR050490">
    <property type="entry name" value="Bact_solute-bd_prot1"/>
</dbReference>
<keyword evidence="2" id="KW-1185">Reference proteome</keyword>
<accession>A0A449BBJ0</accession>
<proteinExistence type="predicted"/>
<evidence type="ECO:0000313" key="1">
    <source>
        <dbReference type="EMBL" id="VEU79783.1"/>
    </source>
</evidence>
<dbReference type="EMBL" id="LR215048">
    <property type="protein sequence ID" value="VEU79783.1"/>
    <property type="molecule type" value="Genomic_DNA"/>
</dbReference>
<dbReference type="STRING" id="1278311.GCA_000428705_00695"/>
<dbReference type="SUPFAM" id="SSF53850">
    <property type="entry name" value="Periplasmic binding protein-like II"/>
    <property type="match status" value="1"/>
</dbReference>
<dbReference type="KEGG" id="aaxa:NCTC10138_00152"/>